<keyword evidence="2" id="KW-0479">Metal-binding</keyword>
<dbReference type="GO" id="GO:0016787">
    <property type="term" value="F:hydrolase activity"/>
    <property type="evidence" value="ECO:0007669"/>
    <property type="project" value="UniProtKB-KW"/>
</dbReference>
<keyword evidence="3 6" id="KW-0378">Hydrolase</keyword>
<evidence type="ECO:0000313" key="6">
    <source>
        <dbReference type="EMBL" id="TKK70842.1"/>
    </source>
</evidence>
<dbReference type="EMBL" id="SZQL01000002">
    <property type="protein sequence ID" value="TKK70842.1"/>
    <property type="molecule type" value="Genomic_DNA"/>
</dbReference>
<evidence type="ECO:0000256" key="2">
    <source>
        <dbReference type="ARBA" id="ARBA00022723"/>
    </source>
</evidence>
<proteinExistence type="predicted"/>
<comment type="caution">
    <text evidence="6">The sequence shown here is derived from an EMBL/GenBank/DDBJ whole genome shotgun (WGS) entry which is preliminary data.</text>
</comment>
<accession>A0A4U3L743</accession>
<dbReference type="RefSeq" id="WP_137260441.1">
    <property type="nucleotide sequence ID" value="NZ_SZQL01000002.1"/>
</dbReference>
<dbReference type="CDD" id="cd06262">
    <property type="entry name" value="metallo-hydrolase-like_MBL-fold"/>
    <property type="match status" value="1"/>
</dbReference>
<dbReference type="AlphaFoldDB" id="A0A4U3L743"/>
<evidence type="ECO:0000256" key="3">
    <source>
        <dbReference type="ARBA" id="ARBA00022801"/>
    </source>
</evidence>
<evidence type="ECO:0000256" key="4">
    <source>
        <dbReference type="ARBA" id="ARBA00022833"/>
    </source>
</evidence>
<dbReference type="Proteomes" id="UP000305848">
    <property type="component" value="Unassembled WGS sequence"/>
</dbReference>
<dbReference type="PANTHER" id="PTHR46233">
    <property type="entry name" value="HYDROXYACYLGLUTATHIONE HYDROLASE GLOC"/>
    <property type="match status" value="1"/>
</dbReference>
<dbReference type="Pfam" id="PF00753">
    <property type="entry name" value="Lactamase_B"/>
    <property type="match status" value="1"/>
</dbReference>
<evidence type="ECO:0000256" key="1">
    <source>
        <dbReference type="ARBA" id="ARBA00001947"/>
    </source>
</evidence>
<evidence type="ECO:0000313" key="7">
    <source>
        <dbReference type="Proteomes" id="UP000305848"/>
    </source>
</evidence>
<dbReference type="OrthoDB" id="9802248at2"/>
<keyword evidence="4" id="KW-0862">Zinc</keyword>
<dbReference type="InterPro" id="IPR036866">
    <property type="entry name" value="RibonucZ/Hydroxyglut_hydro"/>
</dbReference>
<organism evidence="6 7">
    <name type="scientific">Ilyomonas limi</name>
    <dbReference type="NCBI Taxonomy" id="2575867"/>
    <lineage>
        <taxon>Bacteria</taxon>
        <taxon>Pseudomonadati</taxon>
        <taxon>Bacteroidota</taxon>
        <taxon>Chitinophagia</taxon>
        <taxon>Chitinophagales</taxon>
        <taxon>Chitinophagaceae</taxon>
        <taxon>Ilyomonas</taxon>
    </lineage>
</organism>
<name>A0A4U3L743_9BACT</name>
<dbReference type="GO" id="GO:0046872">
    <property type="term" value="F:metal ion binding"/>
    <property type="evidence" value="ECO:0007669"/>
    <property type="project" value="UniProtKB-KW"/>
</dbReference>
<reference evidence="6 7" key="1">
    <citation type="submission" date="2019-05" db="EMBL/GenBank/DDBJ databases">
        <title>Panacibacter sp. strain 17mud1-8 Genome sequencing and assembly.</title>
        <authorList>
            <person name="Chhetri G."/>
        </authorList>
    </citation>
    <scope>NUCLEOTIDE SEQUENCE [LARGE SCALE GENOMIC DNA]</scope>
    <source>
        <strain evidence="6 7">17mud1-8</strain>
    </source>
</reference>
<feature type="domain" description="Metallo-beta-lactamase" evidence="5">
    <location>
        <begin position="13"/>
        <end position="195"/>
    </location>
</feature>
<comment type="cofactor">
    <cofactor evidence="1">
        <name>Zn(2+)</name>
        <dbReference type="ChEBI" id="CHEBI:29105"/>
    </cofactor>
</comment>
<dbReference type="PANTHER" id="PTHR46233:SF3">
    <property type="entry name" value="HYDROXYACYLGLUTATHIONE HYDROLASE GLOC"/>
    <property type="match status" value="1"/>
</dbReference>
<dbReference type="SMART" id="SM00849">
    <property type="entry name" value="Lactamase_B"/>
    <property type="match status" value="1"/>
</dbReference>
<sequence>MIQVATFTFNPIQENTYVLTNEKGQALIIDPGCYFTAEEATLEKYLEGNHYTPVQLINTHCHFDHVFGNDFINKKYGLELMIHPNEEMLLQLAPAYVTQFGLNFTNYNGKLHYLNAGDIIQFGDNELKVLFTPGHSPGSISLYCEAQHFVIGGDVLFRESVGRTDLPGANADHLAQSIRTQLYTLPDETIVYPGHGEPTTIGYEKKHNPFVRDERLN</sequence>
<dbReference type="InterPro" id="IPR001279">
    <property type="entry name" value="Metallo-B-lactamas"/>
</dbReference>
<dbReference type="InterPro" id="IPR051453">
    <property type="entry name" value="MBL_Glyoxalase_II"/>
</dbReference>
<dbReference type="SUPFAM" id="SSF56281">
    <property type="entry name" value="Metallo-hydrolase/oxidoreductase"/>
    <property type="match status" value="1"/>
</dbReference>
<keyword evidence="7" id="KW-1185">Reference proteome</keyword>
<evidence type="ECO:0000259" key="5">
    <source>
        <dbReference type="SMART" id="SM00849"/>
    </source>
</evidence>
<dbReference type="Gene3D" id="3.60.15.10">
    <property type="entry name" value="Ribonuclease Z/Hydroxyacylglutathione hydrolase-like"/>
    <property type="match status" value="1"/>
</dbReference>
<protein>
    <submittedName>
        <fullName evidence="6">MBL fold metallo-hydrolase</fullName>
    </submittedName>
</protein>
<gene>
    <name evidence="6" type="ORF">FC093_03870</name>
</gene>